<dbReference type="InterPro" id="IPR018484">
    <property type="entry name" value="FGGY_N"/>
</dbReference>
<evidence type="ECO:0000313" key="8">
    <source>
        <dbReference type="Proteomes" id="UP000198607"/>
    </source>
</evidence>
<dbReference type="AlphaFoldDB" id="A0A1G8JCN3"/>
<dbReference type="SUPFAM" id="SSF53067">
    <property type="entry name" value="Actin-like ATPase domain"/>
    <property type="match status" value="2"/>
</dbReference>
<dbReference type="RefSeq" id="WP_091938917.1">
    <property type="nucleotide sequence ID" value="NZ_FNCY01000016.1"/>
</dbReference>
<dbReference type="InterPro" id="IPR000577">
    <property type="entry name" value="Carb_kinase_FGGY"/>
</dbReference>
<dbReference type="Pfam" id="PF02782">
    <property type="entry name" value="FGGY_C"/>
    <property type="match status" value="1"/>
</dbReference>
<keyword evidence="2 4" id="KW-0808">Transferase</keyword>
<keyword evidence="8" id="KW-1185">Reference proteome</keyword>
<evidence type="ECO:0000256" key="4">
    <source>
        <dbReference type="RuleBase" id="RU003733"/>
    </source>
</evidence>
<dbReference type="GO" id="GO:0005975">
    <property type="term" value="P:carbohydrate metabolic process"/>
    <property type="evidence" value="ECO:0007669"/>
    <property type="project" value="InterPro"/>
</dbReference>
<dbReference type="CDD" id="cd07802">
    <property type="entry name" value="ASKHA_NBD_FGGY_EcLyxK-like"/>
    <property type="match status" value="1"/>
</dbReference>
<dbReference type="STRING" id="83767.SAMN05660652_03176"/>
<reference evidence="7 8" key="1">
    <citation type="submission" date="2016-10" db="EMBL/GenBank/DDBJ databases">
        <authorList>
            <person name="de Groot N.N."/>
        </authorList>
    </citation>
    <scope>NUCLEOTIDE SEQUENCE [LARGE SCALE GENOMIC DNA]</scope>
    <source>
        <strain evidence="7 8">DSM 5885</strain>
    </source>
</reference>
<gene>
    <name evidence="7" type="ORF">SAMN05660652_03176</name>
</gene>
<comment type="similarity">
    <text evidence="1 4">Belongs to the FGGY kinase family.</text>
</comment>
<dbReference type="InterPro" id="IPR050406">
    <property type="entry name" value="FGGY_Carb_Kinase"/>
</dbReference>
<dbReference type="PIRSF" id="PIRSF000538">
    <property type="entry name" value="GlpK"/>
    <property type="match status" value="1"/>
</dbReference>
<proteinExistence type="inferred from homology"/>
<evidence type="ECO:0000259" key="6">
    <source>
        <dbReference type="Pfam" id="PF02782"/>
    </source>
</evidence>
<evidence type="ECO:0000313" key="7">
    <source>
        <dbReference type="EMBL" id="SDI29019.1"/>
    </source>
</evidence>
<evidence type="ECO:0000256" key="3">
    <source>
        <dbReference type="ARBA" id="ARBA00022777"/>
    </source>
</evidence>
<dbReference type="Proteomes" id="UP000198607">
    <property type="component" value="Unassembled WGS sequence"/>
</dbReference>
<dbReference type="GO" id="GO:0016301">
    <property type="term" value="F:kinase activity"/>
    <property type="evidence" value="ECO:0007669"/>
    <property type="project" value="UniProtKB-KW"/>
</dbReference>
<evidence type="ECO:0000256" key="1">
    <source>
        <dbReference type="ARBA" id="ARBA00009156"/>
    </source>
</evidence>
<keyword evidence="3 4" id="KW-0418">Kinase</keyword>
<dbReference type="InterPro" id="IPR018483">
    <property type="entry name" value="Carb_kinase_FGGY_CS"/>
</dbReference>
<evidence type="ECO:0000259" key="5">
    <source>
        <dbReference type="Pfam" id="PF00370"/>
    </source>
</evidence>
<evidence type="ECO:0000256" key="2">
    <source>
        <dbReference type="ARBA" id="ARBA00022679"/>
    </source>
</evidence>
<protein>
    <submittedName>
        <fullName evidence="7">L-xylulokinase</fullName>
    </submittedName>
</protein>
<feature type="domain" description="Carbohydrate kinase FGGY C-terminal" evidence="6">
    <location>
        <begin position="261"/>
        <end position="452"/>
    </location>
</feature>
<dbReference type="GO" id="GO:0016773">
    <property type="term" value="F:phosphotransferase activity, alcohol group as acceptor"/>
    <property type="evidence" value="ECO:0007669"/>
    <property type="project" value="InterPro"/>
</dbReference>
<accession>A0A1G8JCN3</accession>
<dbReference type="PANTHER" id="PTHR43095:SF3">
    <property type="entry name" value="L-XYLULOSE_3-KETO-L-GULONATE KINASE"/>
    <property type="match status" value="1"/>
</dbReference>
<dbReference type="InterPro" id="IPR018485">
    <property type="entry name" value="FGGY_C"/>
</dbReference>
<dbReference type="OrthoDB" id="9805576at2"/>
<feature type="domain" description="Carbohydrate kinase FGGY N-terminal" evidence="5">
    <location>
        <begin position="4"/>
        <end position="248"/>
    </location>
</feature>
<dbReference type="PANTHER" id="PTHR43095">
    <property type="entry name" value="SUGAR KINASE"/>
    <property type="match status" value="1"/>
</dbReference>
<name>A0A1G8JCN3_9RHOO</name>
<organism evidence="7 8">
    <name type="scientific">Propionivibrio dicarboxylicus</name>
    <dbReference type="NCBI Taxonomy" id="83767"/>
    <lineage>
        <taxon>Bacteria</taxon>
        <taxon>Pseudomonadati</taxon>
        <taxon>Pseudomonadota</taxon>
        <taxon>Betaproteobacteria</taxon>
        <taxon>Rhodocyclales</taxon>
        <taxon>Rhodocyclaceae</taxon>
        <taxon>Propionivibrio</taxon>
    </lineage>
</organism>
<dbReference type="Pfam" id="PF00370">
    <property type="entry name" value="FGGY_N"/>
    <property type="match status" value="1"/>
</dbReference>
<dbReference type="PROSITE" id="PS00445">
    <property type="entry name" value="FGGY_KINASES_2"/>
    <property type="match status" value="1"/>
</dbReference>
<dbReference type="InterPro" id="IPR043129">
    <property type="entry name" value="ATPase_NBD"/>
</dbReference>
<dbReference type="Gene3D" id="3.30.420.40">
    <property type="match status" value="2"/>
</dbReference>
<dbReference type="EMBL" id="FNCY01000016">
    <property type="protein sequence ID" value="SDI29019.1"/>
    <property type="molecule type" value="Genomic_DNA"/>
</dbReference>
<sequence>MDTYFLGIDNGGTLTKAVLFNAHGQAVASASARVPMQRPQPGFTERDMEALWQANVAVIRDTVAAAKVPVEAIRGIACTGHGKGLYLWGKDDAPAADGIVSTDGRAWAYARQWQQDGTADRVFERTLQTPLACQPVALWRWFQDHRPEVLARTRWVFAVKDYIRFRLTGDAYSEITDASGTSLMDLRRAVFDPSVLDAFGIADIGDKLPPLRGSTELCGRVTATVAALTGLREGTPVAGGMFDIDACAVAMDVVDERYLCVIAGTWGINEYVSRQPVLDRSIRMNSLFCLPGLYLIEESSPTSASNYDWFSTLFLDPERAQAAARGISLHALAEEMAATVAHDAQSILFLPFLYGSNDNPQAKAAFIGLDSAHTRPQLIRAVLEGIVFSHRVHIERLLANRTTPPEAIRLAGGAAANRTWAQMFADVIGLPVEIVDAAELGALGCAMTAAVATGHCRDLADAARQMVTVKERLRPDASKKPVYDRKFARFAKAARALDDLWNDET</sequence>